<name>A0A4Y7SRI0_COPMI</name>
<accession>A0A4Y7SRI0</accession>
<organism evidence="1 2">
    <name type="scientific">Coprinellus micaceus</name>
    <name type="common">Glistening ink-cap mushroom</name>
    <name type="synonym">Coprinus micaceus</name>
    <dbReference type="NCBI Taxonomy" id="71717"/>
    <lineage>
        <taxon>Eukaryota</taxon>
        <taxon>Fungi</taxon>
        <taxon>Dikarya</taxon>
        <taxon>Basidiomycota</taxon>
        <taxon>Agaricomycotina</taxon>
        <taxon>Agaricomycetes</taxon>
        <taxon>Agaricomycetidae</taxon>
        <taxon>Agaricales</taxon>
        <taxon>Agaricineae</taxon>
        <taxon>Psathyrellaceae</taxon>
        <taxon>Coprinellus</taxon>
    </lineage>
</organism>
<evidence type="ECO:0000313" key="2">
    <source>
        <dbReference type="Proteomes" id="UP000298030"/>
    </source>
</evidence>
<gene>
    <name evidence="1" type="ORF">FA13DRAFT_1797194</name>
</gene>
<dbReference type="EMBL" id="QPFP01000066">
    <property type="protein sequence ID" value="TEB24466.1"/>
    <property type="molecule type" value="Genomic_DNA"/>
</dbReference>
<reference evidence="1 2" key="1">
    <citation type="journal article" date="2019" name="Nat. Ecol. Evol.">
        <title>Megaphylogeny resolves global patterns of mushroom evolution.</title>
        <authorList>
            <person name="Varga T."/>
            <person name="Krizsan K."/>
            <person name="Foldi C."/>
            <person name="Dima B."/>
            <person name="Sanchez-Garcia M."/>
            <person name="Sanchez-Ramirez S."/>
            <person name="Szollosi G.J."/>
            <person name="Szarkandi J.G."/>
            <person name="Papp V."/>
            <person name="Albert L."/>
            <person name="Andreopoulos W."/>
            <person name="Angelini C."/>
            <person name="Antonin V."/>
            <person name="Barry K.W."/>
            <person name="Bougher N.L."/>
            <person name="Buchanan P."/>
            <person name="Buyck B."/>
            <person name="Bense V."/>
            <person name="Catcheside P."/>
            <person name="Chovatia M."/>
            <person name="Cooper J."/>
            <person name="Damon W."/>
            <person name="Desjardin D."/>
            <person name="Finy P."/>
            <person name="Geml J."/>
            <person name="Haridas S."/>
            <person name="Hughes K."/>
            <person name="Justo A."/>
            <person name="Karasinski D."/>
            <person name="Kautmanova I."/>
            <person name="Kiss B."/>
            <person name="Kocsube S."/>
            <person name="Kotiranta H."/>
            <person name="LaButti K.M."/>
            <person name="Lechner B.E."/>
            <person name="Liimatainen K."/>
            <person name="Lipzen A."/>
            <person name="Lukacs Z."/>
            <person name="Mihaltcheva S."/>
            <person name="Morgado L.N."/>
            <person name="Niskanen T."/>
            <person name="Noordeloos M.E."/>
            <person name="Ohm R.A."/>
            <person name="Ortiz-Santana B."/>
            <person name="Ovrebo C."/>
            <person name="Racz N."/>
            <person name="Riley R."/>
            <person name="Savchenko A."/>
            <person name="Shiryaev A."/>
            <person name="Soop K."/>
            <person name="Spirin V."/>
            <person name="Szebenyi C."/>
            <person name="Tomsovsky M."/>
            <person name="Tulloss R.E."/>
            <person name="Uehling J."/>
            <person name="Grigoriev I.V."/>
            <person name="Vagvolgyi C."/>
            <person name="Papp T."/>
            <person name="Martin F.M."/>
            <person name="Miettinen O."/>
            <person name="Hibbett D.S."/>
            <person name="Nagy L.G."/>
        </authorList>
    </citation>
    <scope>NUCLEOTIDE SEQUENCE [LARGE SCALE GENOMIC DNA]</scope>
    <source>
        <strain evidence="1 2">FP101781</strain>
    </source>
</reference>
<evidence type="ECO:0000313" key="1">
    <source>
        <dbReference type="EMBL" id="TEB24466.1"/>
    </source>
</evidence>
<comment type="caution">
    <text evidence="1">The sequence shown here is derived from an EMBL/GenBank/DDBJ whole genome shotgun (WGS) entry which is preliminary data.</text>
</comment>
<proteinExistence type="predicted"/>
<protein>
    <submittedName>
        <fullName evidence="1">Uncharacterized protein</fullName>
    </submittedName>
</protein>
<dbReference type="AlphaFoldDB" id="A0A4Y7SRI0"/>
<dbReference type="Proteomes" id="UP000298030">
    <property type="component" value="Unassembled WGS sequence"/>
</dbReference>
<keyword evidence="2" id="KW-1185">Reference proteome</keyword>
<sequence length="183" mass="20709">MFNRLSIAATEPLHYKIHNFTSEVFKKWNRHHVAILSPECIKALLPPVEMAHIIYPALVRLENRATGQELHSPDMPMELQFRELLHDGATFHCHLHLNSPNPGPSAATCEVCAWKSNLYGLVLPLEASTIEYIVGRFMGDPFNTVVDVFKPRATPKVSEGDIEEMKSRLDTSTLRSQMSHTHV</sequence>